<evidence type="ECO:0000313" key="10">
    <source>
        <dbReference type="EMBL" id="MFC5813553.1"/>
    </source>
</evidence>
<keyword evidence="5" id="KW-0012">Acyltransferase</keyword>
<dbReference type="Pfam" id="PF00550">
    <property type="entry name" value="PP-binding"/>
    <property type="match status" value="1"/>
</dbReference>
<keyword evidence="11" id="KW-1185">Reference proteome</keyword>
<dbReference type="InterPro" id="IPR020841">
    <property type="entry name" value="PKS_Beta-ketoAc_synthase_dom"/>
</dbReference>
<dbReference type="SMART" id="SM00822">
    <property type="entry name" value="PKS_KR"/>
    <property type="match status" value="1"/>
</dbReference>
<dbReference type="PROSITE" id="PS52004">
    <property type="entry name" value="KS3_2"/>
    <property type="match status" value="1"/>
</dbReference>
<dbReference type="InterPro" id="IPR013968">
    <property type="entry name" value="PKS_KR"/>
</dbReference>
<dbReference type="Pfam" id="PF00109">
    <property type="entry name" value="ketoacyl-synt"/>
    <property type="match status" value="1"/>
</dbReference>
<evidence type="ECO:0000256" key="5">
    <source>
        <dbReference type="ARBA" id="ARBA00023315"/>
    </source>
</evidence>
<dbReference type="Pfam" id="PF02801">
    <property type="entry name" value="Ketoacyl-synt_C"/>
    <property type="match status" value="1"/>
</dbReference>
<dbReference type="SMART" id="SM00827">
    <property type="entry name" value="PKS_AT"/>
    <property type="match status" value="1"/>
</dbReference>
<dbReference type="Pfam" id="PF00698">
    <property type="entry name" value="Acyl_transf_1"/>
    <property type="match status" value="1"/>
</dbReference>
<name>A0ABW1BK47_9ACTN</name>
<sequence>MSAGGNERTWPGRAVAIVGVGCRLPGGIRDLDGLWQALLRGDDLVGTVPPDRFEAERYVDESLPRPDRSYTRAGGFLDDLTGFDAAYFGISPKEAASMDPQQRLLLEMAAEALDDAGIAPARLAGTDTGVFVGVSDPSYGVLQALEPGGIGPYSMSGSALSIAANRLSYAFDLRGPSMSIDTACSSALQAVERACRALVDGSTRTALAGGVNVLLSPTGFVGFSQASMLSPTGRCRAFSADADGFVRSEGGGVVVLKRLEEALADGDRIHGVIVGAAANNDGRTMGLALPRTEAQEALLRQVYREAGISSDEVAYVEAHGTGTQAGDPAECGALGRALGTARSGGPLPIGSVKTNLGHLEPASGMPGLFKALLVLRHGTIPASLHASTLNPAIDFDGLGLSVVTRPRPLPETGGRAVVGVNSFGFGGANVHVAVAAPPLRAAPARPEGAAPVPVVVSARAAGALPEAVARAAEHLASVDEGDFYDVAYTATRRRGLHRHRAVVLAASAAEAAGSLSGLYGSSPVIGEAVERGRVALVFCGNGSQWAGMGAGLLSDPAFRKAVEAVDDELATRLSWSVLEELTLPPDRWRLSATERAQPLLFAVQAGLAGMLEAAGVRAGAVLGHSVGEVAAAYVAKALSPAQAAQVIAERGLAQAATRGQGRMAAVGLPEAEARQLLAGYPGVEVAAVNSDRDVTVAGPGAALGRLGGDLAAREVFFRELDVDYPFHSAAMDGAREPLRAALADLRPSRTRIPMVSTVTGEPLTGEELDATYWWRNVRRPVRFSAAVERVLADGFDVLVEVGPHPVLQSYLRRVAAAARIRAAVVPTLRRAAVEETAATGAEVPTVRRAAVEETAASAAVGSAVAAVVAAGGDVDWDRYFPRPGLVRSLPAYPWQRQRHWLGGPLTWVRTIGDPEITHPLLGQRLPALDPSWYGEIDQVRVPWVTDHRAGGAAVMPATGYVEMALAAGRQAIPDAGEAIEVDRVSITRALVVPGPGAEPVCAQTSLSAETGTITVASTTRRGQHPREHFRARVRPLLRPAPAPLDLAELRARVAEPVDVPAYYARAAEGRMVWGPAFRVLTGLWRAPGEVLGTYTCPDQRDERYQAHPVLFDSALQAGVLWLVDALVGGTGYMPAAIGSVRLWGRPAPEGFLHVRERSSSVEEVCWDITVTGDDGRVAAEMEGVRLRRTPGLHATRTERYHVELRAAPRPGEPADAWPGPDPAGILAVASARLDEVRSAWRELRYPEYAAKLEETFARTLGAALAALTGGGELTVDDLAAACREPHHRALVRAALPLLERHGVLERRGEREVRLAPPAPVTTELRRLAVAGAAFPAQTALAVRAGLRLREVLAGEVAAGDVLGADGAGELLDQYHDVGPASLFANRLARALVEQVVKGWPADRPLRILEVGAGTGGTTVTLLPILPVDRVRYTVTDVAEPVLARLRQRLSGVDVAEFGLLDLDADPVGQGWPAGGFDFVVAAGCLHLARDLPCALRGLGRLLAPGGKLLVAGPHRAGPLLPFLGLTPELWGPDALPSAQRWPELLAEAGYADIIQTGPEQDPEAGDFSVLLATSPPDHMAERIAGGSADGVWVVAAEDDGDPLAVELASLLRERGGRANVAPLADDPAAWAAGALSANMVTFAVVLGGTGPEDAVERITRRAAALRAIALACEQLPHHVQVRLWLVTRPCGALPEPGPADDVYAGNTNPVKTADPAYPENAADPLQTIHPEDAATWGTVRSLGNEQPQLDARRVCLHRSGDVRRDAARLVAELVSAGEDDEILLTRRGRFTPRLVRSAPPSVPAGRRGAYRLAVRDPGLSYELCWEQAEIPEPGPGQVLIEVRAIGLNYRDVMFTVGLLPSEAVEAVFGGHELGLECAGTVTAVGPGVVRLRPGDRVMAAGPVGFGSHAVAEEWTAVRIPDSLTFAAAATLPMAFSTAYHSLHGCARLRPGETLLVHGGAGGVGLAALEYARHAGARVIATAGSEAKRDLLRALGAAHVLDSRSLRFGEQVRELTGGRGVDVVLNSLAGEAISRGLECLRHGGRFVELGKRDIYESRHVALRPFGDNIAFFGVDVGTLMWKDPALMAEQMTAAFQHVHDQRPLPHTVFPAERVADAFALMRHSRHIGKVVVSLGDPVTVRSLPTRRPAAGTYLITGGLSGFGAETARHLARGGVRRLALVSRRGADTPGADTLLEELRGLGAAATAHAADVADRDAMRDILRELDASGHPVRGVVHAAMHLDDAALADLSDDRIRAVLRPKVAGALVLDQLTADLPLEAFVLYSSLTTIGNIGQSPYVSANLFLEALARRRRARGLPALAVCLGALAGTGVLAHGTQAEALKRFGIDSVDPAVALAAVDAMLADGADVAVVGRCDWARLRQTLPGLRRPWLSAVLPPGADQAPDTGDLLSELATMTGDEAHEHVVEQITGLLSAVLLVPAADIAPDRRLDEYGLDSLMATQLLLSMRHAFGVDIPPMELIRSAGTVTDIARTVLLHLGLHSTRPAS</sequence>
<dbReference type="InterPro" id="IPR049552">
    <property type="entry name" value="PKS_DH_N"/>
</dbReference>
<dbReference type="InterPro" id="IPR014043">
    <property type="entry name" value="Acyl_transferase_dom"/>
</dbReference>
<feature type="domain" description="Carrier" evidence="7">
    <location>
        <begin position="2419"/>
        <end position="2497"/>
    </location>
</feature>
<keyword evidence="4" id="KW-0511">Multifunctional enzyme</keyword>
<dbReference type="InterPro" id="IPR020806">
    <property type="entry name" value="PKS_PP-bd"/>
</dbReference>
<dbReference type="InterPro" id="IPR009081">
    <property type="entry name" value="PP-bd_ACP"/>
</dbReference>
<keyword evidence="3" id="KW-0808">Transferase</keyword>
<dbReference type="Pfam" id="PF08659">
    <property type="entry name" value="KR"/>
    <property type="match status" value="1"/>
</dbReference>
<feature type="active site" description="Proton donor; for dehydratase activity" evidence="6">
    <location>
        <position position="1112"/>
    </location>
</feature>
<proteinExistence type="predicted"/>
<dbReference type="SMART" id="SM00825">
    <property type="entry name" value="PKS_KS"/>
    <property type="match status" value="1"/>
</dbReference>
<dbReference type="Pfam" id="PF21089">
    <property type="entry name" value="PKS_DH_N"/>
    <property type="match status" value="1"/>
</dbReference>
<dbReference type="InterPro" id="IPR049900">
    <property type="entry name" value="PKS_mFAS_DH"/>
</dbReference>
<evidence type="ECO:0000256" key="2">
    <source>
        <dbReference type="ARBA" id="ARBA00022553"/>
    </source>
</evidence>
<feature type="region of interest" description="N-terminal hotdog fold" evidence="6">
    <location>
        <begin position="918"/>
        <end position="1040"/>
    </location>
</feature>
<evidence type="ECO:0000259" key="9">
    <source>
        <dbReference type="PROSITE" id="PS52019"/>
    </source>
</evidence>
<evidence type="ECO:0000256" key="6">
    <source>
        <dbReference type="PROSITE-ProRule" id="PRU01363"/>
    </source>
</evidence>
<dbReference type="Proteomes" id="UP001596096">
    <property type="component" value="Unassembled WGS sequence"/>
</dbReference>
<gene>
    <name evidence="10" type="ORF">ACFPUY_00540</name>
</gene>
<dbReference type="PROSITE" id="PS50075">
    <property type="entry name" value="CARRIER"/>
    <property type="match status" value="1"/>
</dbReference>
<dbReference type="InterPro" id="IPR018201">
    <property type="entry name" value="Ketoacyl_synth_AS"/>
</dbReference>
<dbReference type="Pfam" id="PF14765">
    <property type="entry name" value="PS-DH"/>
    <property type="match status" value="1"/>
</dbReference>
<evidence type="ECO:0000259" key="8">
    <source>
        <dbReference type="PROSITE" id="PS52004"/>
    </source>
</evidence>
<evidence type="ECO:0000259" key="7">
    <source>
        <dbReference type="PROSITE" id="PS50075"/>
    </source>
</evidence>
<feature type="region of interest" description="C-terminal hotdog fold" evidence="6">
    <location>
        <begin position="1054"/>
        <end position="1195"/>
    </location>
</feature>
<dbReference type="InterPro" id="IPR049551">
    <property type="entry name" value="PKS_DH_C"/>
</dbReference>
<dbReference type="Pfam" id="PF16197">
    <property type="entry name" value="KAsynt_C_assoc"/>
    <property type="match status" value="1"/>
</dbReference>
<dbReference type="RefSeq" id="WP_219546750.1">
    <property type="nucleotide sequence ID" value="NZ_JAHKRN010000027.1"/>
</dbReference>
<dbReference type="CDD" id="cd02440">
    <property type="entry name" value="AdoMet_MTases"/>
    <property type="match status" value="1"/>
</dbReference>
<evidence type="ECO:0000256" key="4">
    <source>
        <dbReference type="ARBA" id="ARBA00023268"/>
    </source>
</evidence>
<dbReference type="InterPro" id="IPR032821">
    <property type="entry name" value="PKS_assoc"/>
</dbReference>
<dbReference type="SMART" id="SM00829">
    <property type="entry name" value="PKS_ER"/>
    <property type="match status" value="1"/>
</dbReference>
<feature type="domain" description="Ketosynthase family 3 (KS3)" evidence="8">
    <location>
        <begin position="12"/>
        <end position="436"/>
    </location>
</feature>
<dbReference type="InterPro" id="IPR014031">
    <property type="entry name" value="Ketoacyl_synth_C"/>
</dbReference>
<accession>A0ABW1BK47</accession>
<dbReference type="InterPro" id="IPR013217">
    <property type="entry name" value="Methyltransf_12"/>
</dbReference>
<dbReference type="SMART" id="SM00826">
    <property type="entry name" value="PKS_DH"/>
    <property type="match status" value="1"/>
</dbReference>
<dbReference type="InterPro" id="IPR057326">
    <property type="entry name" value="KR_dom"/>
</dbReference>
<dbReference type="InterPro" id="IPR013149">
    <property type="entry name" value="ADH-like_C"/>
</dbReference>
<dbReference type="InterPro" id="IPR014030">
    <property type="entry name" value="Ketoacyl_synth_N"/>
</dbReference>
<dbReference type="SMART" id="SM00823">
    <property type="entry name" value="PKS_PP"/>
    <property type="match status" value="1"/>
</dbReference>
<dbReference type="Pfam" id="PF08242">
    <property type="entry name" value="Methyltransf_12"/>
    <property type="match status" value="1"/>
</dbReference>
<reference evidence="11" key="1">
    <citation type="journal article" date="2019" name="Int. J. Syst. Evol. Microbiol.">
        <title>The Global Catalogue of Microorganisms (GCM) 10K type strain sequencing project: providing services to taxonomists for standard genome sequencing and annotation.</title>
        <authorList>
            <consortium name="The Broad Institute Genomics Platform"/>
            <consortium name="The Broad Institute Genome Sequencing Center for Infectious Disease"/>
            <person name="Wu L."/>
            <person name="Ma J."/>
        </authorList>
    </citation>
    <scope>NUCLEOTIDE SEQUENCE [LARGE SCALE GENOMIC DNA]</scope>
    <source>
        <strain evidence="11">CGMCC 4.7106</strain>
    </source>
</reference>
<dbReference type="CDD" id="cd05195">
    <property type="entry name" value="enoyl_red"/>
    <property type="match status" value="1"/>
</dbReference>
<organism evidence="10 11">
    <name type="scientific">Nonomuraea harbinensis</name>
    <dbReference type="NCBI Taxonomy" id="1286938"/>
    <lineage>
        <taxon>Bacteria</taxon>
        <taxon>Bacillati</taxon>
        <taxon>Actinomycetota</taxon>
        <taxon>Actinomycetes</taxon>
        <taxon>Streptosporangiales</taxon>
        <taxon>Streptosporangiaceae</taxon>
        <taxon>Nonomuraea</taxon>
    </lineage>
</organism>
<dbReference type="Pfam" id="PF00107">
    <property type="entry name" value="ADH_zinc_N"/>
    <property type="match status" value="1"/>
</dbReference>
<comment type="caution">
    <text evidence="10">The sequence shown here is derived from an EMBL/GenBank/DDBJ whole genome shotgun (WGS) entry which is preliminary data.</text>
</comment>
<dbReference type="PROSITE" id="PS00606">
    <property type="entry name" value="KS3_1"/>
    <property type="match status" value="1"/>
</dbReference>
<dbReference type="PROSITE" id="PS52019">
    <property type="entry name" value="PKS_MFAS_DH"/>
    <property type="match status" value="1"/>
</dbReference>
<dbReference type="CDD" id="cd00833">
    <property type="entry name" value="PKS"/>
    <property type="match status" value="1"/>
</dbReference>
<dbReference type="EMBL" id="JBHSNW010000001">
    <property type="protein sequence ID" value="MFC5813553.1"/>
    <property type="molecule type" value="Genomic_DNA"/>
</dbReference>
<dbReference type="InterPro" id="IPR020843">
    <property type="entry name" value="ER"/>
</dbReference>
<evidence type="ECO:0000256" key="3">
    <source>
        <dbReference type="ARBA" id="ARBA00022679"/>
    </source>
</evidence>
<keyword evidence="2" id="KW-0597">Phosphoprotein</keyword>
<dbReference type="PANTHER" id="PTHR43775">
    <property type="entry name" value="FATTY ACID SYNTHASE"/>
    <property type="match status" value="1"/>
</dbReference>
<keyword evidence="1" id="KW-0596">Phosphopantetheine</keyword>
<dbReference type="InterPro" id="IPR050091">
    <property type="entry name" value="PKS_NRPS_Biosynth_Enz"/>
</dbReference>
<dbReference type="PANTHER" id="PTHR43775:SF37">
    <property type="entry name" value="SI:DKEY-61P9.11"/>
    <property type="match status" value="1"/>
</dbReference>
<dbReference type="InterPro" id="IPR020807">
    <property type="entry name" value="PKS_DH"/>
</dbReference>
<dbReference type="Pfam" id="PF08240">
    <property type="entry name" value="ADH_N"/>
    <property type="match status" value="1"/>
</dbReference>
<feature type="domain" description="PKS/mFAS DH" evidence="9">
    <location>
        <begin position="918"/>
        <end position="1195"/>
    </location>
</feature>
<dbReference type="InterPro" id="IPR013154">
    <property type="entry name" value="ADH-like_N"/>
</dbReference>
<feature type="active site" description="Proton acceptor; for dehydratase activity" evidence="6">
    <location>
        <position position="947"/>
    </location>
</feature>
<evidence type="ECO:0000313" key="11">
    <source>
        <dbReference type="Proteomes" id="UP001596096"/>
    </source>
</evidence>
<protein>
    <submittedName>
        <fullName evidence="10">Type I polyketide synthase</fullName>
    </submittedName>
</protein>
<evidence type="ECO:0000256" key="1">
    <source>
        <dbReference type="ARBA" id="ARBA00022450"/>
    </source>
</evidence>